<dbReference type="PANTHER" id="PTHR22946">
    <property type="entry name" value="DIENELACTONE HYDROLASE DOMAIN-CONTAINING PROTEIN-RELATED"/>
    <property type="match status" value="1"/>
</dbReference>
<dbReference type="ESTHER" id="9basi-a0a127z495">
    <property type="family name" value="Xaa-Pro-like_dom"/>
</dbReference>
<dbReference type="OrthoDB" id="2498029at2759"/>
<evidence type="ECO:0000259" key="2">
    <source>
        <dbReference type="Pfam" id="PF02129"/>
    </source>
</evidence>
<dbReference type="Gene3D" id="3.40.50.1820">
    <property type="entry name" value="alpha/beta hydrolase"/>
    <property type="match status" value="1"/>
</dbReference>
<dbReference type="PANTHER" id="PTHR22946:SF9">
    <property type="entry name" value="POLYKETIDE TRANSFERASE AF380"/>
    <property type="match status" value="1"/>
</dbReference>
<gene>
    <name evidence="3" type="ORF">SPSC_05512</name>
</gene>
<reference evidence="3" key="1">
    <citation type="submission" date="2014-06" db="EMBL/GenBank/DDBJ databases">
        <authorList>
            <person name="Ju J."/>
            <person name="Zhang J."/>
        </authorList>
    </citation>
    <scope>NUCLEOTIDE SEQUENCE</scope>
    <source>
        <strain evidence="3">SscI8</strain>
    </source>
</reference>
<sequence length="310" mass="34084">MTTAASSPAFNREDIHFPSGSDLCAAWLYRPTSPPFPSNTHPIQSSKYPAIILASGRGGIKEMALDRYASRFVELGIVCVVFDYRHFGESGGRPRQLLDIQRQLEDWEAAIEYTVKLEFVDEERVGLGGSSFSGGHVISMAAKDGRVRAVVAQCPFTSGLHLARTAGLIPLFRLATLGVKDLLFSGKDKVVPIKVAGKPGETAMMNTPDAFKYRDLIPPHLEATFKDYIAARFVLNVSLYNPGWKISSIHCPILFAVCGHDSVTPPGPTLKYIQKAPKATIKHYTQMGHFDPYTGTNFDIATKDYMEVSL</sequence>
<accession>A0A127Z495</accession>
<protein>
    <recommendedName>
        <fullName evidence="2">Xaa-Pro dipeptidyl-peptidase-like domain-containing protein</fullName>
    </recommendedName>
</protein>
<dbReference type="InterPro" id="IPR050261">
    <property type="entry name" value="FrsA_esterase"/>
</dbReference>
<dbReference type="Pfam" id="PF02129">
    <property type="entry name" value="Peptidase_S15"/>
    <property type="match status" value="1"/>
</dbReference>
<proteinExistence type="predicted"/>
<dbReference type="EMBL" id="LK056687">
    <property type="protein sequence ID" value="CDR88680.1"/>
    <property type="molecule type" value="Genomic_DNA"/>
</dbReference>
<dbReference type="InterPro" id="IPR000383">
    <property type="entry name" value="Xaa-Pro-like_dom"/>
</dbReference>
<name>A0A127Z495_9BASI</name>
<keyword evidence="1" id="KW-0378">Hydrolase</keyword>
<organism evidence="3">
    <name type="scientific">Sporisorium scitamineum</name>
    <dbReference type="NCBI Taxonomy" id="49012"/>
    <lineage>
        <taxon>Eukaryota</taxon>
        <taxon>Fungi</taxon>
        <taxon>Dikarya</taxon>
        <taxon>Basidiomycota</taxon>
        <taxon>Ustilaginomycotina</taxon>
        <taxon>Ustilaginomycetes</taxon>
        <taxon>Ustilaginales</taxon>
        <taxon>Ustilaginaceae</taxon>
        <taxon>Sporisorium</taxon>
    </lineage>
</organism>
<dbReference type="InterPro" id="IPR029058">
    <property type="entry name" value="AB_hydrolase_fold"/>
</dbReference>
<feature type="domain" description="Xaa-Pro dipeptidyl-peptidase-like" evidence="2">
    <location>
        <begin position="43"/>
        <end position="170"/>
    </location>
</feature>
<dbReference type="GO" id="GO:0016788">
    <property type="term" value="F:hydrolase activity, acting on ester bonds"/>
    <property type="evidence" value="ECO:0007669"/>
    <property type="project" value="UniProtKB-ARBA"/>
</dbReference>
<evidence type="ECO:0000256" key="1">
    <source>
        <dbReference type="ARBA" id="ARBA00022801"/>
    </source>
</evidence>
<dbReference type="AlphaFoldDB" id="A0A127Z495"/>
<dbReference type="SUPFAM" id="SSF53474">
    <property type="entry name" value="alpha/beta-Hydrolases"/>
    <property type="match status" value="1"/>
</dbReference>
<evidence type="ECO:0000313" key="3">
    <source>
        <dbReference type="EMBL" id="CDR88680.1"/>
    </source>
</evidence>